<dbReference type="Proteomes" id="UP000005237">
    <property type="component" value="Unassembled WGS sequence"/>
</dbReference>
<keyword evidence="2" id="KW-1185">Reference proteome</keyword>
<proteinExistence type="predicted"/>
<accession>A0A8R1EK23</accession>
<organism evidence="1 2">
    <name type="scientific">Caenorhabditis japonica</name>
    <dbReference type="NCBI Taxonomy" id="281687"/>
    <lineage>
        <taxon>Eukaryota</taxon>
        <taxon>Metazoa</taxon>
        <taxon>Ecdysozoa</taxon>
        <taxon>Nematoda</taxon>
        <taxon>Chromadorea</taxon>
        <taxon>Rhabditida</taxon>
        <taxon>Rhabditina</taxon>
        <taxon>Rhabditomorpha</taxon>
        <taxon>Rhabditoidea</taxon>
        <taxon>Rhabditidae</taxon>
        <taxon>Peloderinae</taxon>
        <taxon>Caenorhabditis</taxon>
    </lineage>
</organism>
<sequence length="109" mass="12227">MDCSVDVGTNGRLMVHFGHFDFVEPDTKFIAPTMKCCGLPTERSCEMDFVCSEALIKEFPIQAEMDSFEDFNRDSFSNSDGDQTSEELVQEETLKLKNGICGIRNGNDL</sequence>
<name>A0A8R1EK23_CAEJA</name>
<reference evidence="2" key="1">
    <citation type="submission" date="2010-08" db="EMBL/GenBank/DDBJ databases">
        <authorList>
            <consortium name="Caenorhabditis japonica Sequencing Consortium"/>
            <person name="Wilson R.K."/>
        </authorList>
    </citation>
    <scope>NUCLEOTIDE SEQUENCE [LARGE SCALE GENOMIC DNA]</scope>
    <source>
        <strain evidence="2">DF5081</strain>
    </source>
</reference>
<reference evidence="1" key="2">
    <citation type="submission" date="2022-06" db="UniProtKB">
        <authorList>
            <consortium name="EnsemblMetazoa"/>
        </authorList>
    </citation>
    <scope>IDENTIFICATION</scope>
    <source>
        <strain evidence="1">DF5081</strain>
    </source>
</reference>
<dbReference type="EnsemblMetazoa" id="CJA36564.1">
    <property type="protein sequence ID" value="CJA36564.1"/>
    <property type="gene ID" value="WBGene00212411"/>
</dbReference>
<dbReference type="AlphaFoldDB" id="A0A8R1EK23"/>
<protein>
    <submittedName>
        <fullName evidence="1">Uncharacterized protein</fullName>
    </submittedName>
</protein>
<evidence type="ECO:0000313" key="2">
    <source>
        <dbReference type="Proteomes" id="UP000005237"/>
    </source>
</evidence>
<evidence type="ECO:0000313" key="1">
    <source>
        <dbReference type="EnsemblMetazoa" id="CJA36564.1"/>
    </source>
</evidence>